<protein>
    <submittedName>
        <fullName evidence="2">Myosin light chain 5</fullName>
    </submittedName>
</protein>
<organism evidence="1 2">
    <name type="scientific">Castor canadensis</name>
    <name type="common">American beaver</name>
    <dbReference type="NCBI Taxonomy" id="51338"/>
    <lineage>
        <taxon>Eukaryota</taxon>
        <taxon>Metazoa</taxon>
        <taxon>Chordata</taxon>
        <taxon>Craniata</taxon>
        <taxon>Vertebrata</taxon>
        <taxon>Euteleostomi</taxon>
        <taxon>Mammalia</taxon>
        <taxon>Eutheria</taxon>
        <taxon>Euarchontoglires</taxon>
        <taxon>Glires</taxon>
        <taxon>Rodentia</taxon>
        <taxon>Castorimorpha</taxon>
        <taxon>Castoridae</taxon>
        <taxon>Castor</taxon>
    </lineage>
</organism>
<accession>A0AC58JXC0</accession>
<sequence length="245" mass="27908">MVLPPQASRKTKKKESGVLCVQRASSNVFSNFKQTQIQVFKEAFTLMDQNQDGFIDKEDLKDTYASWVGKINVEDDKLEVMLKEASGPINFTMFLNLFGERLVSSWPFGRSGSPGSQFLTLRKPYFSHLSRSLSVTQRHTQPPTAKLLEASVLRSWSPSSQLQCWPTILNAFKMFKGKGSIHRDIKHLMMMSQADKMTTCEVNQTLEITSIDDERATCTELCANPWRRKGPILARCLQHCPRTRL</sequence>
<proteinExistence type="predicted"/>
<gene>
    <name evidence="2" type="primary">Myl5</name>
</gene>
<dbReference type="RefSeq" id="XP_073897246.1">
    <property type="nucleotide sequence ID" value="XM_074041145.1"/>
</dbReference>
<reference evidence="2" key="1">
    <citation type="submission" date="2025-08" db="UniProtKB">
        <authorList>
            <consortium name="RefSeq"/>
        </authorList>
    </citation>
    <scope>IDENTIFICATION</scope>
</reference>
<evidence type="ECO:0000313" key="2">
    <source>
        <dbReference type="RefSeq" id="XP_073897246.1"/>
    </source>
</evidence>
<name>A0AC58JXC0_CASCN</name>
<evidence type="ECO:0000313" key="1">
    <source>
        <dbReference type="Proteomes" id="UP001732720"/>
    </source>
</evidence>
<dbReference type="Proteomes" id="UP001732720">
    <property type="component" value="Chromosome 9"/>
</dbReference>
<keyword evidence="1" id="KW-1185">Reference proteome</keyword>